<organism evidence="1 2">
    <name type="scientific">Flavobacterium celericrescens</name>
    <dbReference type="NCBI Taxonomy" id="2709780"/>
    <lineage>
        <taxon>Bacteria</taxon>
        <taxon>Pseudomonadati</taxon>
        <taxon>Bacteroidota</taxon>
        <taxon>Flavobacteriia</taxon>
        <taxon>Flavobacteriales</taxon>
        <taxon>Flavobacteriaceae</taxon>
        <taxon>Flavobacterium</taxon>
    </lineage>
</organism>
<dbReference type="EMBL" id="JAAJBV010000004">
    <property type="protein sequence ID" value="NHM04455.1"/>
    <property type="molecule type" value="Genomic_DNA"/>
</dbReference>
<keyword evidence="2" id="KW-1185">Reference proteome</keyword>
<dbReference type="RefSeq" id="WP_166236499.1">
    <property type="nucleotide sequence ID" value="NZ_JAAJBV010000004.1"/>
</dbReference>
<evidence type="ECO:0000313" key="2">
    <source>
        <dbReference type="Proteomes" id="UP000761423"/>
    </source>
</evidence>
<comment type="caution">
    <text evidence="1">The sequence shown here is derived from an EMBL/GenBank/DDBJ whole genome shotgun (WGS) entry which is preliminary data.</text>
</comment>
<sequence length="316" mass="37476">MTHQEILLSTIRRLLPKNISLNDEIAKVLDISYDAAHRRISLKSKFSIEETILLCKHYALSMDTLYKKQENILIEKTKKIESMTDFKSYFEKTREILSYLNPKETIIYYAAKDIPMNYAVAGTLFSKFKFYIWLTLLKKKQNVHFEEFLFESSLINDDSYLKSFFDNTNRIEIWNDTTINSSLQQIFYFFESGLLNYKNAIIILNDINLIIKNIEQKCETNSSNFQIYYNELLILNNSVLFYSKEKSVFFLPYNALGYYATSDKDACEEQQEYIINQLSNSKSLNQSGKKDRKIFFNKMYQKIDFYIAKIENYVIE</sequence>
<evidence type="ECO:0008006" key="3">
    <source>
        <dbReference type="Google" id="ProtNLM"/>
    </source>
</evidence>
<reference evidence="1 2" key="1">
    <citation type="submission" date="2020-02" db="EMBL/GenBank/DDBJ databases">
        <authorList>
            <person name="Chen W.-M."/>
        </authorList>
    </citation>
    <scope>NUCLEOTIDE SEQUENCE [LARGE SCALE GENOMIC DNA]</scope>
    <source>
        <strain evidence="1 2">TWA-26</strain>
    </source>
</reference>
<proteinExistence type="predicted"/>
<accession>A0ABX0IBB0</accession>
<evidence type="ECO:0000313" key="1">
    <source>
        <dbReference type="EMBL" id="NHM04455.1"/>
    </source>
</evidence>
<gene>
    <name evidence="1" type="ORF">G4L40_07020</name>
</gene>
<protein>
    <recommendedName>
        <fullName evidence="3">Transcription regulator BetR N-terminal domain-containing protein</fullName>
    </recommendedName>
</protein>
<name>A0ABX0IBB0_9FLAO</name>
<dbReference type="Proteomes" id="UP000761423">
    <property type="component" value="Unassembled WGS sequence"/>
</dbReference>